<keyword evidence="3" id="KW-1185">Reference proteome</keyword>
<dbReference type="Proteomes" id="UP001597544">
    <property type="component" value="Unassembled WGS sequence"/>
</dbReference>
<feature type="chain" id="PRO_5045929997" description="Outer membrane protein beta-barrel domain-containing protein" evidence="1">
    <location>
        <begin position="25"/>
        <end position="250"/>
    </location>
</feature>
<protein>
    <recommendedName>
        <fullName evidence="4">Outer membrane protein beta-barrel domain-containing protein</fullName>
    </recommendedName>
</protein>
<keyword evidence="1" id="KW-0732">Signal</keyword>
<feature type="signal peptide" evidence="1">
    <location>
        <begin position="1"/>
        <end position="24"/>
    </location>
</feature>
<evidence type="ECO:0000256" key="1">
    <source>
        <dbReference type="SAM" id="SignalP"/>
    </source>
</evidence>
<evidence type="ECO:0000313" key="2">
    <source>
        <dbReference type="EMBL" id="MFD2513293.1"/>
    </source>
</evidence>
<accession>A0ABW5IJ43</accession>
<organism evidence="2 3">
    <name type="scientific">Pontibacter locisalis</name>
    <dbReference type="NCBI Taxonomy" id="1719035"/>
    <lineage>
        <taxon>Bacteria</taxon>
        <taxon>Pseudomonadati</taxon>
        <taxon>Bacteroidota</taxon>
        <taxon>Cytophagia</taxon>
        <taxon>Cytophagales</taxon>
        <taxon>Hymenobacteraceae</taxon>
        <taxon>Pontibacter</taxon>
    </lineage>
</organism>
<evidence type="ECO:0008006" key="4">
    <source>
        <dbReference type="Google" id="ProtNLM"/>
    </source>
</evidence>
<dbReference type="EMBL" id="JBHULU010000006">
    <property type="protein sequence ID" value="MFD2513293.1"/>
    <property type="molecule type" value="Genomic_DNA"/>
</dbReference>
<sequence length="250" mass="28147">MNNKFILPTLLALLLNFSTHLVIAQGQVATRLIRGSNFQIGVGYEYQRMDFENLNSSLTSSGFPELSESVHSVSFLTQNISDNWVIGLRTTYAITNEVKFDRKEINYRNNKYSLELAYNLLSSDKAVLLPSVAATLGRNVLLIKDMDATQQNFQNLLQNPSQEADLRNYSYLADLGLAYHYQFYRREHNRETGKSSSWIPVIFKAGYLLELGSSDFKFNGEEIAGVPEVSLGGFYASIHIGLGTRLLPLN</sequence>
<dbReference type="RefSeq" id="WP_377503821.1">
    <property type="nucleotide sequence ID" value="NZ_JBHULU010000006.1"/>
</dbReference>
<proteinExistence type="predicted"/>
<name>A0ABW5IJ43_9BACT</name>
<comment type="caution">
    <text evidence="2">The sequence shown here is derived from an EMBL/GenBank/DDBJ whole genome shotgun (WGS) entry which is preliminary data.</text>
</comment>
<gene>
    <name evidence="2" type="ORF">ACFSRY_05400</name>
</gene>
<evidence type="ECO:0000313" key="3">
    <source>
        <dbReference type="Proteomes" id="UP001597544"/>
    </source>
</evidence>
<reference evidence="3" key="1">
    <citation type="journal article" date="2019" name="Int. J. Syst. Evol. Microbiol.">
        <title>The Global Catalogue of Microorganisms (GCM) 10K type strain sequencing project: providing services to taxonomists for standard genome sequencing and annotation.</title>
        <authorList>
            <consortium name="The Broad Institute Genomics Platform"/>
            <consortium name="The Broad Institute Genome Sequencing Center for Infectious Disease"/>
            <person name="Wu L."/>
            <person name="Ma J."/>
        </authorList>
    </citation>
    <scope>NUCLEOTIDE SEQUENCE [LARGE SCALE GENOMIC DNA]</scope>
    <source>
        <strain evidence="3">KCTC 42498</strain>
    </source>
</reference>